<dbReference type="Gene3D" id="1.10.260.40">
    <property type="entry name" value="lambda repressor-like DNA-binding domains"/>
    <property type="match status" value="1"/>
</dbReference>
<dbReference type="Pfam" id="PF01381">
    <property type="entry name" value="HTH_3"/>
    <property type="match status" value="1"/>
</dbReference>
<dbReference type="InterPro" id="IPR050807">
    <property type="entry name" value="TransReg_Diox_bact_type"/>
</dbReference>
<keyword evidence="1 3" id="KW-0238">DNA-binding</keyword>
<evidence type="ECO:0000313" key="3">
    <source>
        <dbReference type="EMBL" id="OKA19921.1"/>
    </source>
</evidence>
<evidence type="ECO:0000313" key="4">
    <source>
        <dbReference type="Proteomes" id="UP000185990"/>
    </source>
</evidence>
<dbReference type="SMART" id="SM00530">
    <property type="entry name" value="HTH_XRE"/>
    <property type="match status" value="1"/>
</dbReference>
<dbReference type="SUPFAM" id="SSF51182">
    <property type="entry name" value="RmlC-like cupins"/>
    <property type="match status" value="1"/>
</dbReference>
<evidence type="ECO:0000259" key="2">
    <source>
        <dbReference type="PROSITE" id="PS50943"/>
    </source>
</evidence>
<dbReference type="GO" id="GO:0003677">
    <property type="term" value="F:DNA binding"/>
    <property type="evidence" value="ECO:0007669"/>
    <property type="project" value="UniProtKB-KW"/>
</dbReference>
<dbReference type="InterPro" id="IPR001387">
    <property type="entry name" value="Cro/C1-type_HTH"/>
</dbReference>
<dbReference type="GO" id="GO:0003700">
    <property type="term" value="F:DNA-binding transcription factor activity"/>
    <property type="evidence" value="ECO:0007669"/>
    <property type="project" value="TreeGrafter"/>
</dbReference>
<organism evidence="3 4">
    <name type="scientific">Pseudomonas versuta</name>
    <dbReference type="NCBI Taxonomy" id="1788301"/>
    <lineage>
        <taxon>Bacteria</taxon>
        <taxon>Pseudomonadati</taxon>
        <taxon>Pseudomonadota</taxon>
        <taxon>Gammaproteobacteria</taxon>
        <taxon>Pseudomonadales</taxon>
        <taxon>Pseudomonadaceae</taxon>
        <taxon>Pseudomonas</taxon>
    </lineage>
</organism>
<feature type="domain" description="HTH cro/C1-type" evidence="2">
    <location>
        <begin position="23"/>
        <end position="77"/>
    </location>
</feature>
<name>A0A854A1S2_9PSED</name>
<dbReference type="CDD" id="cd02209">
    <property type="entry name" value="cupin_XRE_C"/>
    <property type="match status" value="1"/>
</dbReference>
<evidence type="ECO:0000256" key="1">
    <source>
        <dbReference type="ARBA" id="ARBA00023125"/>
    </source>
</evidence>
<dbReference type="Proteomes" id="UP000185990">
    <property type="component" value="Unassembled WGS sequence"/>
</dbReference>
<gene>
    <name evidence="3" type="ORF">BOH74_17470</name>
</gene>
<sequence>MTDITNDKLAIHLSRIDQLALSIRRERLAAGLSVTELAKRAGVAKSTLSQLESGLGNPSIETLWALAMAMGLQVTRFFEQPRQNTRVIRANEGSTAYTENGNYAATLLADCPAGVRRDIYRLEVQPGAVRQSLPHPPGTVEHVVLCSGSANIGPANEPVLLHAGDYISYLANAPHVFEALEADTTAVMVIEHPLG</sequence>
<dbReference type="InterPro" id="IPR010982">
    <property type="entry name" value="Lambda_DNA-bd_dom_sf"/>
</dbReference>
<comment type="caution">
    <text evidence="3">The sequence shown here is derived from an EMBL/GenBank/DDBJ whole genome shotgun (WGS) entry which is preliminary data.</text>
</comment>
<protein>
    <submittedName>
        <fullName evidence="3">DNA-binding protein</fullName>
    </submittedName>
</protein>
<reference evidence="3 4" key="1">
    <citation type="submission" date="2016-11" db="EMBL/GenBank/DDBJ databases">
        <title>Draft genome of Pseudomonas versuta A4R1.12.</title>
        <authorList>
            <person name="See-Too W.-S."/>
        </authorList>
    </citation>
    <scope>NUCLEOTIDE SEQUENCE [LARGE SCALE GENOMIC DNA]</scope>
    <source>
        <strain evidence="3 4">A4R1.12</strain>
    </source>
</reference>
<dbReference type="SUPFAM" id="SSF47413">
    <property type="entry name" value="lambda repressor-like DNA-binding domains"/>
    <property type="match status" value="1"/>
</dbReference>
<dbReference type="PANTHER" id="PTHR46797">
    <property type="entry name" value="HTH-TYPE TRANSCRIPTIONAL REGULATOR"/>
    <property type="match status" value="1"/>
</dbReference>
<dbReference type="RefSeq" id="WP_073510143.1">
    <property type="nucleotide sequence ID" value="NZ_MPJD01000028.1"/>
</dbReference>
<dbReference type="AlphaFoldDB" id="A0A854A1S2"/>
<dbReference type="PANTHER" id="PTHR46797:SF1">
    <property type="entry name" value="METHYLPHOSPHONATE SYNTHASE"/>
    <property type="match status" value="1"/>
</dbReference>
<dbReference type="Gene3D" id="2.60.120.10">
    <property type="entry name" value="Jelly Rolls"/>
    <property type="match status" value="1"/>
</dbReference>
<dbReference type="PROSITE" id="PS50943">
    <property type="entry name" value="HTH_CROC1"/>
    <property type="match status" value="1"/>
</dbReference>
<accession>A0A854A1S2</accession>
<dbReference type="InterPro" id="IPR011051">
    <property type="entry name" value="RmlC_Cupin_sf"/>
</dbReference>
<dbReference type="EMBL" id="MPJD01000028">
    <property type="protein sequence ID" value="OKA19921.1"/>
    <property type="molecule type" value="Genomic_DNA"/>
</dbReference>
<proteinExistence type="predicted"/>
<dbReference type="InterPro" id="IPR014710">
    <property type="entry name" value="RmlC-like_jellyroll"/>
</dbReference>
<dbReference type="GO" id="GO:0005829">
    <property type="term" value="C:cytosol"/>
    <property type="evidence" value="ECO:0007669"/>
    <property type="project" value="TreeGrafter"/>
</dbReference>
<dbReference type="CDD" id="cd00093">
    <property type="entry name" value="HTH_XRE"/>
    <property type="match status" value="1"/>
</dbReference>